<dbReference type="EMBL" id="CP093326">
    <property type="protein sequence ID" value="UNK44872.1"/>
    <property type="molecule type" value="Genomic_DNA"/>
</dbReference>
<evidence type="ECO:0000313" key="5">
    <source>
        <dbReference type="Proteomes" id="UP000829069"/>
    </source>
</evidence>
<keyword evidence="5" id="KW-1185">Reference proteome</keyword>
<dbReference type="InterPro" id="IPR050266">
    <property type="entry name" value="AB_hydrolase_sf"/>
</dbReference>
<dbReference type="SUPFAM" id="SSF53474">
    <property type="entry name" value="alpha/beta-Hydrolases"/>
    <property type="match status" value="1"/>
</dbReference>
<accession>A0ABY3W617</accession>
<dbReference type="PANTHER" id="PTHR43798:SF31">
    <property type="entry name" value="AB HYDROLASE SUPERFAMILY PROTEIN YCLE"/>
    <property type="match status" value="1"/>
</dbReference>
<dbReference type="PRINTS" id="PR00111">
    <property type="entry name" value="ABHYDROLASE"/>
</dbReference>
<evidence type="ECO:0000259" key="3">
    <source>
        <dbReference type="Pfam" id="PF00561"/>
    </source>
</evidence>
<sequence length="353" mass="37597">MELLAGITARRVPTTRLTMNVLERAGDRPDGIPVVLVHGNVSSSLFWQETMQALPQEYRVLAPDLRGFGQTDTAPVDASRGLRDFADDLHGLLEALQLAPAHVVGWSMGGGVAMQYALEHPVLSLALQAPVSPYGFGGTAGPEGRRLTEDDAGTGGGGANPDFVARLEAADTSDDTPASPLSVYRSTYVHAGFESPHEHIWVESMLSTKTGPDNYPGDSVPSQNWPGFAPGRRGVLNTMAPGVFNTSALVDLPEKPDILWIHGDSDAIVSDASFFDLNCLGKAGVLPGWPGEEAAPLQPMVSQIRAVLEKYAANGGRFTEVLLENCGHSPHLEYPERFVAELTAHIGRSGKTA</sequence>
<proteinExistence type="predicted"/>
<name>A0ABY3W617_9MICC</name>
<feature type="domain" description="AB hydrolase-1" evidence="3">
    <location>
        <begin position="33"/>
        <end position="130"/>
    </location>
</feature>
<protein>
    <submittedName>
        <fullName evidence="4">Alpha/beta hydrolase</fullName>
    </submittedName>
</protein>
<evidence type="ECO:0000313" key="4">
    <source>
        <dbReference type="EMBL" id="UNK44872.1"/>
    </source>
</evidence>
<evidence type="ECO:0000256" key="2">
    <source>
        <dbReference type="SAM" id="MobiDB-lite"/>
    </source>
</evidence>
<gene>
    <name evidence="4" type="ORF">MNQ99_13000</name>
</gene>
<dbReference type="RefSeq" id="WP_241913219.1">
    <property type="nucleotide sequence ID" value="NZ_CP093326.1"/>
</dbReference>
<keyword evidence="1 4" id="KW-0378">Hydrolase</keyword>
<dbReference type="InterPro" id="IPR000073">
    <property type="entry name" value="AB_hydrolase_1"/>
</dbReference>
<feature type="region of interest" description="Disordered" evidence="2">
    <location>
        <begin position="138"/>
        <end position="162"/>
    </location>
</feature>
<dbReference type="PANTHER" id="PTHR43798">
    <property type="entry name" value="MONOACYLGLYCEROL LIPASE"/>
    <property type="match status" value="1"/>
</dbReference>
<dbReference type="InterPro" id="IPR029058">
    <property type="entry name" value="AB_hydrolase_fold"/>
</dbReference>
<reference evidence="4 5" key="1">
    <citation type="submission" date="2022-03" db="EMBL/GenBank/DDBJ databases">
        <title>Isotopic signatures of nitrous oxide derived from detoxification processes.</title>
        <authorList>
            <person name="Behrendt U."/>
            <person name="Buchen C."/>
            <person name="Well R."/>
            <person name="Ulrich A."/>
            <person name="Rohe L."/>
            <person name="Kolb S."/>
            <person name="Schloter M."/>
            <person name="Horn M.A."/>
            <person name="Augustin J."/>
        </authorList>
    </citation>
    <scope>NUCLEOTIDE SEQUENCE [LARGE SCALE GENOMIC DNA]</scope>
    <source>
        <strain evidence="4 5">S4-C24</strain>
    </source>
</reference>
<dbReference type="Gene3D" id="3.40.50.1820">
    <property type="entry name" value="alpha/beta hydrolase"/>
    <property type="match status" value="1"/>
</dbReference>
<evidence type="ECO:0000256" key="1">
    <source>
        <dbReference type="ARBA" id="ARBA00022801"/>
    </source>
</evidence>
<dbReference type="Pfam" id="PF00561">
    <property type="entry name" value="Abhydrolase_1"/>
    <property type="match status" value="1"/>
</dbReference>
<organism evidence="4 5">
    <name type="scientific">Arthrobacter sulfonylureivorans</name>
    <dbReference type="NCBI Taxonomy" id="2486855"/>
    <lineage>
        <taxon>Bacteria</taxon>
        <taxon>Bacillati</taxon>
        <taxon>Actinomycetota</taxon>
        <taxon>Actinomycetes</taxon>
        <taxon>Micrococcales</taxon>
        <taxon>Micrococcaceae</taxon>
        <taxon>Arthrobacter</taxon>
    </lineage>
</organism>
<dbReference type="GO" id="GO:0016787">
    <property type="term" value="F:hydrolase activity"/>
    <property type="evidence" value="ECO:0007669"/>
    <property type="project" value="UniProtKB-KW"/>
</dbReference>
<dbReference type="Proteomes" id="UP000829069">
    <property type="component" value="Chromosome"/>
</dbReference>